<feature type="transmembrane region" description="Helical" evidence="1">
    <location>
        <begin position="100"/>
        <end position="122"/>
    </location>
</feature>
<dbReference type="OrthoDB" id="3265563at2759"/>
<keyword evidence="1" id="KW-0472">Membrane</keyword>
<dbReference type="EMBL" id="JAACJM010000038">
    <property type="protein sequence ID" value="KAF5362668.1"/>
    <property type="molecule type" value="Genomic_DNA"/>
</dbReference>
<keyword evidence="1" id="KW-0812">Transmembrane</keyword>
<dbReference type="AlphaFoldDB" id="A0A8H5GCY3"/>
<feature type="transmembrane region" description="Helical" evidence="1">
    <location>
        <begin position="174"/>
        <end position="195"/>
    </location>
</feature>
<accession>A0A8H5GCY3</accession>
<evidence type="ECO:0000313" key="3">
    <source>
        <dbReference type="Proteomes" id="UP000559256"/>
    </source>
</evidence>
<organism evidence="2 3">
    <name type="scientific">Tetrapyrgos nigripes</name>
    <dbReference type="NCBI Taxonomy" id="182062"/>
    <lineage>
        <taxon>Eukaryota</taxon>
        <taxon>Fungi</taxon>
        <taxon>Dikarya</taxon>
        <taxon>Basidiomycota</taxon>
        <taxon>Agaricomycotina</taxon>
        <taxon>Agaricomycetes</taxon>
        <taxon>Agaricomycetidae</taxon>
        <taxon>Agaricales</taxon>
        <taxon>Marasmiineae</taxon>
        <taxon>Marasmiaceae</taxon>
        <taxon>Tetrapyrgos</taxon>
    </lineage>
</organism>
<name>A0A8H5GCY3_9AGAR</name>
<protein>
    <submittedName>
        <fullName evidence="2">Uncharacterized protein</fullName>
    </submittedName>
</protein>
<evidence type="ECO:0000256" key="1">
    <source>
        <dbReference type="SAM" id="Phobius"/>
    </source>
</evidence>
<comment type="caution">
    <text evidence="2">The sequence shown here is derived from an EMBL/GenBank/DDBJ whole genome shotgun (WGS) entry which is preliminary data.</text>
</comment>
<dbReference type="Proteomes" id="UP000559256">
    <property type="component" value="Unassembled WGS sequence"/>
</dbReference>
<keyword evidence="1" id="KW-1133">Transmembrane helix</keyword>
<gene>
    <name evidence="2" type="ORF">D9758_009631</name>
</gene>
<feature type="transmembrane region" description="Helical" evidence="1">
    <location>
        <begin position="143"/>
        <end position="162"/>
    </location>
</feature>
<keyword evidence="3" id="KW-1185">Reference proteome</keyword>
<evidence type="ECO:0000313" key="2">
    <source>
        <dbReference type="EMBL" id="KAF5362668.1"/>
    </source>
</evidence>
<proteinExistence type="predicted"/>
<sequence length="240" mass="27122">MDSTFWPSDLLHLTALERRLMCSQKVQFQISFWCYKIWGCKKKVIIFPVLISAVNNGLGIVRTVSEVVQIKELLSNDFKLDLSDRNTVKIETLGNFTLKFFTAVNLFTNLFIPMMIAGRIWWIGHQAAKFMGTKKLSLTSRTLAVCLESAILYPLLLVPGIVFYTALDNLPGDFIPILIQIVGIAPTFIIVRVALGISIENVQHTVARNKNLQAAESDSDLMTILEENRTVRRQISFESI</sequence>
<reference evidence="2 3" key="1">
    <citation type="journal article" date="2020" name="ISME J.">
        <title>Uncovering the hidden diversity of litter-decomposition mechanisms in mushroom-forming fungi.</title>
        <authorList>
            <person name="Floudas D."/>
            <person name="Bentzer J."/>
            <person name="Ahren D."/>
            <person name="Johansson T."/>
            <person name="Persson P."/>
            <person name="Tunlid A."/>
        </authorList>
    </citation>
    <scope>NUCLEOTIDE SEQUENCE [LARGE SCALE GENOMIC DNA]</scope>
    <source>
        <strain evidence="2 3">CBS 291.85</strain>
    </source>
</reference>